<dbReference type="InterPro" id="IPR043135">
    <property type="entry name" value="Fur_C"/>
</dbReference>
<dbReference type="PANTHER" id="PTHR33202:SF7">
    <property type="entry name" value="FERRIC UPTAKE REGULATION PROTEIN"/>
    <property type="match status" value="1"/>
</dbReference>
<name>A0A9D1I0W1_9FIRM</name>
<feature type="binding site" evidence="7">
    <location>
        <position position="132"/>
    </location>
    <ligand>
        <name>Zn(2+)</name>
        <dbReference type="ChEBI" id="CHEBI:29105"/>
    </ligand>
</feature>
<dbReference type="EMBL" id="DVMP01000096">
    <property type="protein sequence ID" value="HIU25907.1"/>
    <property type="molecule type" value="Genomic_DNA"/>
</dbReference>
<accession>A0A9D1I0W1</accession>
<keyword evidence="7" id="KW-0479">Metal-binding</keyword>
<keyword evidence="2" id="KW-0678">Repressor</keyword>
<reference evidence="8" key="2">
    <citation type="journal article" date="2021" name="PeerJ">
        <title>Extensive microbial diversity within the chicken gut microbiome revealed by metagenomics and culture.</title>
        <authorList>
            <person name="Gilroy R."/>
            <person name="Ravi A."/>
            <person name="Getino M."/>
            <person name="Pursley I."/>
            <person name="Horton D.L."/>
            <person name="Alikhan N.F."/>
            <person name="Baker D."/>
            <person name="Gharbi K."/>
            <person name="Hall N."/>
            <person name="Watson M."/>
            <person name="Adriaenssens E.M."/>
            <person name="Foster-Nyarko E."/>
            <person name="Jarju S."/>
            <person name="Secka A."/>
            <person name="Antonio M."/>
            <person name="Oren A."/>
            <person name="Chaudhuri R.R."/>
            <person name="La Ragione R."/>
            <person name="Hildebrand F."/>
            <person name="Pallen M.J."/>
        </authorList>
    </citation>
    <scope>NUCLEOTIDE SEQUENCE</scope>
    <source>
        <strain evidence="8">ChiHcec3-6078</strain>
    </source>
</reference>
<evidence type="ECO:0000256" key="3">
    <source>
        <dbReference type="ARBA" id="ARBA00022833"/>
    </source>
</evidence>
<dbReference type="Pfam" id="PF01475">
    <property type="entry name" value="FUR"/>
    <property type="match status" value="1"/>
</dbReference>
<dbReference type="GO" id="GO:0000976">
    <property type="term" value="F:transcription cis-regulatory region binding"/>
    <property type="evidence" value="ECO:0007669"/>
    <property type="project" value="TreeGrafter"/>
</dbReference>
<dbReference type="Gene3D" id="3.30.1490.190">
    <property type="match status" value="1"/>
</dbReference>
<evidence type="ECO:0000256" key="1">
    <source>
        <dbReference type="ARBA" id="ARBA00007957"/>
    </source>
</evidence>
<dbReference type="InterPro" id="IPR002481">
    <property type="entry name" value="FUR"/>
</dbReference>
<dbReference type="InterPro" id="IPR036390">
    <property type="entry name" value="WH_DNA-bd_sf"/>
</dbReference>
<dbReference type="AlphaFoldDB" id="A0A9D1I0W1"/>
<evidence type="ECO:0000256" key="7">
    <source>
        <dbReference type="PIRSR" id="PIRSR602481-1"/>
    </source>
</evidence>
<gene>
    <name evidence="8" type="ORF">IAC50_05375</name>
</gene>
<dbReference type="GO" id="GO:0008270">
    <property type="term" value="F:zinc ion binding"/>
    <property type="evidence" value="ECO:0007669"/>
    <property type="project" value="TreeGrafter"/>
</dbReference>
<sequence>MGRNTIQQDIIEAAVKSMKNHPSPDQVFDRVKESYPNIGRATVYRVLNRLADRGEIKKVSIPNTADRFDFRTDEHVHLHCTVCNRVFDLKDERITEALKTMEKGLVDREGNELEGFKIAEGNLSFKGVCGECQKKENQGKRP</sequence>
<feature type="binding site" evidence="7">
    <location>
        <position position="129"/>
    </location>
    <ligand>
        <name>Zn(2+)</name>
        <dbReference type="ChEBI" id="CHEBI:29105"/>
    </ligand>
</feature>
<dbReference type="GO" id="GO:1900376">
    <property type="term" value="P:regulation of secondary metabolite biosynthetic process"/>
    <property type="evidence" value="ECO:0007669"/>
    <property type="project" value="TreeGrafter"/>
</dbReference>
<comment type="caution">
    <text evidence="8">The sequence shown here is derived from an EMBL/GenBank/DDBJ whole genome shotgun (WGS) entry which is preliminary data.</text>
</comment>
<evidence type="ECO:0000256" key="2">
    <source>
        <dbReference type="ARBA" id="ARBA00022491"/>
    </source>
</evidence>
<feature type="binding site" evidence="7">
    <location>
        <position position="83"/>
    </location>
    <ligand>
        <name>Zn(2+)</name>
        <dbReference type="ChEBI" id="CHEBI:29105"/>
    </ligand>
</feature>
<dbReference type="PANTHER" id="PTHR33202">
    <property type="entry name" value="ZINC UPTAKE REGULATION PROTEIN"/>
    <property type="match status" value="1"/>
</dbReference>
<evidence type="ECO:0000256" key="4">
    <source>
        <dbReference type="ARBA" id="ARBA00023015"/>
    </source>
</evidence>
<evidence type="ECO:0000256" key="5">
    <source>
        <dbReference type="ARBA" id="ARBA00023125"/>
    </source>
</evidence>
<keyword evidence="4" id="KW-0805">Transcription regulation</keyword>
<evidence type="ECO:0000256" key="6">
    <source>
        <dbReference type="ARBA" id="ARBA00023163"/>
    </source>
</evidence>
<comment type="cofactor">
    <cofactor evidence="7">
        <name>Zn(2+)</name>
        <dbReference type="ChEBI" id="CHEBI:29105"/>
    </cofactor>
    <text evidence="7">Binds 1 zinc ion per subunit.</text>
</comment>
<evidence type="ECO:0000313" key="9">
    <source>
        <dbReference type="Proteomes" id="UP000824090"/>
    </source>
</evidence>
<feature type="binding site" evidence="7">
    <location>
        <position position="80"/>
    </location>
    <ligand>
        <name>Zn(2+)</name>
        <dbReference type="ChEBI" id="CHEBI:29105"/>
    </ligand>
</feature>
<proteinExistence type="inferred from homology"/>
<dbReference type="Proteomes" id="UP000824090">
    <property type="component" value="Unassembled WGS sequence"/>
</dbReference>
<dbReference type="CDD" id="cd07153">
    <property type="entry name" value="Fur_like"/>
    <property type="match status" value="1"/>
</dbReference>
<keyword evidence="5" id="KW-0238">DNA-binding</keyword>
<dbReference type="GO" id="GO:0045892">
    <property type="term" value="P:negative regulation of DNA-templated transcription"/>
    <property type="evidence" value="ECO:0007669"/>
    <property type="project" value="TreeGrafter"/>
</dbReference>
<dbReference type="GO" id="GO:0003700">
    <property type="term" value="F:DNA-binding transcription factor activity"/>
    <property type="evidence" value="ECO:0007669"/>
    <property type="project" value="InterPro"/>
</dbReference>
<protein>
    <submittedName>
        <fullName evidence="8">Transcriptional repressor</fullName>
    </submittedName>
</protein>
<reference evidence="8" key="1">
    <citation type="submission" date="2020-10" db="EMBL/GenBank/DDBJ databases">
        <authorList>
            <person name="Gilroy R."/>
        </authorList>
    </citation>
    <scope>NUCLEOTIDE SEQUENCE</scope>
    <source>
        <strain evidence="8">ChiHcec3-6078</strain>
    </source>
</reference>
<evidence type="ECO:0000313" key="8">
    <source>
        <dbReference type="EMBL" id="HIU25907.1"/>
    </source>
</evidence>
<keyword evidence="3 7" id="KW-0862">Zinc</keyword>
<dbReference type="Gene3D" id="1.10.10.10">
    <property type="entry name" value="Winged helix-like DNA-binding domain superfamily/Winged helix DNA-binding domain"/>
    <property type="match status" value="1"/>
</dbReference>
<dbReference type="InterPro" id="IPR036388">
    <property type="entry name" value="WH-like_DNA-bd_sf"/>
</dbReference>
<comment type="similarity">
    <text evidence="1">Belongs to the Fur family.</text>
</comment>
<keyword evidence="6" id="KW-0804">Transcription</keyword>
<organism evidence="8 9">
    <name type="scientific">Candidatus Allocopromorpha excrementigallinarum</name>
    <dbReference type="NCBI Taxonomy" id="2840742"/>
    <lineage>
        <taxon>Bacteria</taxon>
        <taxon>Bacillati</taxon>
        <taxon>Bacillota</taxon>
        <taxon>Clostridia</taxon>
        <taxon>Eubacteriales</taxon>
        <taxon>Eubacteriaceae</taxon>
        <taxon>Eubacteriaceae incertae sedis</taxon>
        <taxon>Candidatus Allocopromorpha</taxon>
    </lineage>
</organism>
<dbReference type="SUPFAM" id="SSF46785">
    <property type="entry name" value="Winged helix' DNA-binding domain"/>
    <property type="match status" value="1"/>
</dbReference>